<dbReference type="EMBL" id="BAAAQT010000008">
    <property type="protein sequence ID" value="GAA2176606.1"/>
    <property type="molecule type" value="Genomic_DNA"/>
</dbReference>
<organism evidence="2 3">
    <name type="scientific">Agrococcus versicolor</name>
    <dbReference type="NCBI Taxonomy" id="501482"/>
    <lineage>
        <taxon>Bacteria</taxon>
        <taxon>Bacillati</taxon>
        <taxon>Actinomycetota</taxon>
        <taxon>Actinomycetes</taxon>
        <taxon>Micrococcales</taxon>
        <taxon>Microbacteriaceae</taxon>
        <taxon>Agrococcus</taxon>
    </lineage>
</organism>
<comment type="caution">
    <text evidence="2">The sequence shown here is derived from an EMBL/GenBank/DDBJ whole genome shotgun (WGS) entry which is preliminary data.</text>
</comment>
<feature type="transmembrane region" description="Helical" evidence="1">
    <location>
        <begin position="140"/>
        <end position="159"/>
    </location>
</feature>
<keyword evidence="3" id="KW-1185">Reference proteome</keyword>
<reference evidence="3" key="1">
    <citation type="journal article" date="2019" name="Int. J. Syst. Evol. Microbiol.">
        <title>The Global Catalogue of Microorganisms (GCM) 10K type strain sequencing project: providing services to taxonomists for standard genome sequencing and annotation.</title>
        <authorList>
            <consortium name="The Broad Institute Genomics Platform"/>
            <consortium name="The Broad Institute Genome Sequencing Center for Infectious Disease"/>
            <person name="Wu L."/>
            <person name="Ma J."/>
        </authorList>
    </citation>
    <scope>NUCLEOTIDE SEQUENCE [LARGE SCALE GENOMIC DNA]</scope>
    <source>
        <strain evidence="3">JCM 16026</strain>
    </source>
</reference>
<accession>A0ABP5MV16</accession>
<keyword evidence="1" id="KW-1133">Transmembrane helix</keyword>
<evidence type="ECO:0000313" key="2">
    <source>
        <dbReference type="EMBL" id="GAA2176606.1"/>
    </source>
</evidence>
<sequence length="161" mass="16248">MQHDATGDGAIPSVALARRLVIRSSIATAAWLALAAALVAAAAAVLVAVLAGDAPGFVALLAPAIAWCGAWTGLPPVVVWRHRRRILAAASAPSPSERAMATRLVRVRLRWSAQGVTGVELAGLAPTAGARFVESGAPPVLHLVAVALVLVVVVLAAVVGV</sequence>
<dbReference type="RefSeq" id="WP_344345036.1">
    <property type="nucleotide sequence ID" value="NZ_BAAAQT010000008.1"/>
</dbReference>
<keyword evidence="1" id="KW-0472">Membrane</keyword>
<evidence type="ECO:0000256" key="1">
    <source>
        <dbReference type="SAM" id="Phobius"/>
    </source>
</evidence>
<dbReference type="Proteomes" id="UP001501599">
    <property type="component" value="Unassembled WGS sequence"/>
</dbReference>
<evidence type="ECO:0008006" key="4">
    <source>
        <dbReference type="Google" id="ProtNLM"/>
    </source>
</evidence>
<gene>
    <name evidence="2" type="ORF">GCM10009846_31070</name>
</gene>
<keyword evidence="1" id="KW-0812">Transmembrane</keyword>
<dbReference type="PROSITE" id="PS51318">
    <property type="entry name" value="TAT"/>
    <property type="match status" value="1"/>
</dbReference>
<evidence type="ECO:0000313" key="3">
    <source>
        <dbReference type="Proteomes" id="UP001501599"/>
    </source>
</evidence>
<dbReference type="InterPro" id="IPR006311">
    <property type="entry name" value="TAT_signal"/>
</dbReference>
<protein>
    <recommendedName>
        <fullName evidence="4">Sensor histidine kinase</fullName>
    </recommendedName>
</protein>
<name>A0ABP5MV16_9MICO</name>
<feature type="transmembrane region" description="Helical" evidence="1">
    <location>
        <begin position="57"/>
        <end position="80"/>
    </location>
</feature>
<feature type="transmembrane region" description="Helical" evidence="1">
    <location>
        <begin position="28"/>
        <end position="51"/>
    </location>
</feature>
<proteinExistence type="predicted"/>